<dbReference type="SUPFAM" id="SSF111369">
    <property type="entry name" value="HlyD-like secretion proteins"/>
    <property type="match status" value="1"/>
</dbReference>
<dbReference type="InterPro" id="IPR006143">
    <property type="entry name" value="RND_pump_MFP"/>
</dbReference>
<evidence type="ECO:0000256" key="1">
    <source>
        <dbReference type="ARBA" id="ARBA00004196"/>
    </source>
</evidence>
<dbReference type="Proteomes" id="UP000292424">
    <property type="component" value="Chromosome"/>
</dbReference>
<dbReference type="Pfam" id="PF25944">
    <property type="entry name" value="Beta-barrel_RND"/>
    <property type="match status" value="1"/>
</dbReference>
<gene>
    <name evidence="8" type="ORF">E0W69_007435</name>
</gene>
<dbReference type="NCBIfam" id="TIGR01730">
    <property type="entry name" value="RND_mfp"/>
    <property type="match status" value="1"/>
</dbReference>
<dbReference type="KEGG" id="arac:E0W69_007435"/>
<dbReference type="OrthoDB" id="9801814at2"/>
<sequence>MSSTSVFKSEKFLLSALLSLAIFQYGCSSTEASNTAAAPAPELPVFTLSNTSNTVYQEIPASLEGKTNVEIRPQVEGFLDKIYVEEGAYVHERQPLFHIDPRVYSQQLQNSNSALAAAKASMAKAKLEMERLSPLVDAKVISPVQLQTAQQEYANAKALVAQASAGVGNANINVGYTTIKAPVSGYIGRIPYKQGSLVSQTISQPLTIVSDVQEMYAYFSLSEPDFIAFKNKYAGNTLEEKVRNVPAVELIMPDNSVYPQKGKVSLVEGQFDKTVGAITLRATFPNNGGMLRTGNTAKIRLPETLNGMILVPQESTFEIQDKVFVFAVGDSNKVESRPITVSGQTAHYYFVSKGVNPGEKIVYVGSGNLHDGVQIKPLPFASDSLIKARPQ</sequence>
<evidence type="ECO:0000259" key="4">
    <source>
        <dbReference type="Pfam" id="PF25876"/>
    </source>
</evidence>
<dbReference type="PANTHER" id="PTHR30158:SF23">
    <property type="entry name" value="MULTIDRUG RESISTANCE PROTEIN MEXA"/>
    <property type="match status" value="1"/>
</dbReference>
<dbReference type="InterPro" id="IPR058626">
    <property type="entry name" value="MdtA-like_b-barrel"/>
</dbReference>
<evidence type="ECO:0000259" key="5">
    <source>
        <dbReference type="Pfam" id="PF25917"/>
    </source>
</evidence>
<dbReference type="Pfam" id="PF25917">
    <property type="entry name" value="BSH_RND"/>
    <property type="match status" value="1"/>
</dbReference>
<evidence type="ECO:0000256" key="2">
    <source>
        <dbReference type="ARBA" id="ARBA00009477"/>
    </source>
</evidence>
<dbReference type="Gene3D" id="2.40.30.170">
    <property type="match status" value="1"/>
</dbReference>
<organism evidence="8 9">
    <name type="scientific">Rhizosphaericola mali</name>
    <dbReference type="NCBI Taxonomy" id="2545455"/>
    <lineage>
        <taxon>Bacteria</taxon>
        <taxon>Pseudomonadati</taxon>
        <taxon>Bacteroidota</taxon>
        <taxon>Chitinophagia</taxon>
        <taxon>Chitinophagales</taxon>
        <taxon>Chitinophagaceae</taxon>
        <taxon>Rhizosphaericola</taxon>
    </lineage>
</organism>
<dbReference type="InterPro" id="IPR058625">
    <property type="entry name" value="MdtA-like_BSH"/>
</dbReference>
<accession>A0A5P2G418</accession>
<evidence type="ECO:0000256" key="3">
    <source>
        <dbReference type="SAM" id="Coils"/>
    </source>
</evidence>
<reference evidence="8 9" key="1">
    <citation type="submission" date="2019-09" db="EMBL/GenBank/DDBJ databases">
        <title>Complete genome sequence of Arachidicoccus sp. B3-10 isolated from apple orchard soil.</title>
        <authorList>
            <person name="Kim H.S."/>
            <person name="Han K.-I."/>
            <person name="Suh M.K."/>
            <person name="Lee K.C."/>
            <person name="Eom M.K."/>
            <person name="Kim J.-S."/>
            <person name="Kang S.W."/>
            <person name="Sin Y."/>
            <person name="Lee J.-S."/>
        </authorList>
    </citation>
    <scope>NUCLEOTIDE SEQUENCE [LARGE SCALE GENOMIC DNA]</scope>
    <source>
        <strain evidence="8 9">B3-10</strain>
    </source>
</reference>
<feature type="domain" description="Multidrug resistance protein MdtA-like barrel-sandwich hybrid" evidence="5">
    <location>
        <begin position="68"/>
        <end position="208"/>
    </location>
</feature>
<name>A0A5P2G418_9BACT</name>
<dbReference type="PANTHER" id="PTHR30158">
    <property type="entry name" value="ACRA/E-RELATED COMPONENT OF DRUG EFFLUX TRANSPORTER"/>
    <property type="match status" value="1"/>
</dbReference>
<feature type="domain" description="Multidrug resistance protein MdtA-like beta-barrel" evidence="6">
    <location>
        <begin position="215"/>
        <end position="303"/>
    </location>
</feature>
<dbReference type="GO" id="GO:0005886">
    <property type="term" value="C:plasma membrane"/>
    <property type="evidence" value="ECO:0007669"/>
    <property type="project" value="TreeGrafter"/>
</dbReference>
<dbReference type="Gene3D" id="2.40.420.20">
    <property type="match status" value="1"/>
</dbReference>
<evidence type="ECO:0000313" key="9">
    <source>
        <dbReference type="Proteomes" id="UP000292424"/>
    </source>
</evidence>
<dbReference type="GO" id="GO:0030313">
    <property type="term" value="C:cell envelope"/>
    <property type="evidence" value="ECO:0007669"/>
    <property type="project" value="UniProtKB-SubCell"/>
</dbReference>
<comment type="subcellular location">
    <subcellularLocation>
        <location evidence="1">Cell envelope</location>
    </subcellularLocation>
</comment>
<protein>
    <submittedName>
        <fullName evidence="8">Efflux RND transporter periplasmic adaptor subunit</fullName>
    </submittedName>
</protein>
<evidence type="ECO:0000313" key="8">
    <source>
        <dbReference type="EMBL" id="QES88500.1"/>
    </source>
</evidence>
<feature type="coiled-coil region" evidence="3">
    <location>
        <begin position="108"/>
        <end position="166"/>
    </location>
</feature>
<dbReference type="AlphaFoldDB" id="A0A5P2G418"/>
<comment type="similarity">
    <text evidence="2">Belongs to the membrane fusion protein (MFP) (TC 8.A.1) family.</text>
</comment>
<dbReference type="Pfam" id="PF25876">
    <property type="entry name" value="HH_MFP_RND"/>
    <property type="match status" value="1"/>
</dbReference>
<dbReference type="Gene3D" id="2.40.50.100">
    <property type="match status" value="1"/>
</dbReference>
<evidence type="ECO:0000259" key="7">
    <source>
        <dbReference type="Pfam" id="PF25967"/>
    </source>
</evidence>
<dbReference type="GO" id="GO:0046677">
    <property type="term" value="P:response to antibiotic"/>
    <property type="evidence" value="ECO:0007669"/>
    <property type="project" value="TreeGrafter"/>
</dbReference>
<dbReference type="EMBL" id="CP044016">
    <property type="protein sequence ID" value="QES88500.1"/>
    <property type="molecule type" value="Genomic_DNA"/>
</dbReference>
<feature type="domain" description="Multidrug resistance protein MdtA-like C-terminal permuted SH3" evidence="7">
    <location>
        <begin position="309"/>
        <end position="362"/>
    </location>
</feature>
<evidence type="ECO:0000259" key="6">
    <source>
        <dbReference type="Pfam" id="PF25944"/>
    </source>
</evidence>
<proteinExistence type="inferred from homology"/>
<dbReference type="GO" id="GO:0022857">
    <property type="term" value="F:transmembrane transporter activity"/>
    <property type="evidence" value="ECO:0007669"/>
    <property type="project" value="InterPro"/>
</dbReference>
<dbReference type="Pfam" id="PF25967">
    <property type="entry name" value="RND-MFP_C"/>
    <property type="match status" value="1"/>
</dbReference>
<dbReference type="InterPro" id="IPR058627">
    <property type="entry name" value="MdtA-like_C"/>
</dbReference>
<keyword evidence="9" id="KW-1185">Reference proteome</keyword>
<feature type="domain" description="Multidrug resistance protein MdtA-like alpha-helical hairpin" evidence="4">
    <location>
        <begin position="107"/>
        <end position="177"/>
    </location>
</feature>
<dbReference type="Gene3D" id="1.10.287.470">
    <property type="entry name" value="Helix hairpin bin"/>
    <property type="match status" value="1"/>
</dbReference>
<keyword evidence="3" id="KW-0175">Coiled coil</keyword>
<dbReference type="RefSeq" id="WP_131329387.1">
    <property type="nucleotide sequence ID" value="NZ_CP044016.1"/>
</dbReference>
<dbReference type="InterPro" id="IPR058624">
    <property type="entry name" value="MdtA-like_HH"/>
</dbReference>